<accession>A0A9K3Q4B8</accession>
<name>A0A9K3Q4B8_9STRA</name>
<feature type="compositionally biased region" description="Basic and acidic residues" evidence="1">
    <location>
        <begin position="54"/>
        <end position="64"/>
    </location>
</feature>
<gene>
    <name evidence="2" type="ORF">IV203_027656</name>
</gene>
<dbReference type="EMBL" id="JAGRRH010000005">
    <property type="protein sequence ID" value="KAG7369910.1"/>
    <property type="molecule type" value="Genomic_DNA"/>
</dbReference>
<evidence type="ECO:0000313" key="3">
    <source>
        <dbReference type="Proteomes" id="UP000693970"/>
    </source>
</evidence>
<dbReference type="OrthoDB" id="43960at2759"/>
<feature type="compositionally biased region" description="Basic and acidic residues" evidence="1">
    <location>
        <begin position="344"/>
        <end position="356"/>
    </location>
</feature>
<proteinExistence type="predicted"/>
<keyword evidence="3" id="KW-1185">Reference proteome</keyword>
<sequence length="518" mass="58133">MTTKSVLRCMGLVFYIPAFVHPFLAIPPTSYQRSYGRAQQLSDKIIRHSTTNNKKLDPEKDLGEILKPTATSNINRNRKTSPSSSSSSSFPEDQLSDLSTTPYLEEHDPDADSLGDLPIPTTGISVADEMEKAAKTRFYSEVVQITGLGDGVKAAQILSSSVDGAYEPVRYLIRLTRKIGEMDIDEELDDDETDEEVVRVTTPTENNVVDTVTDNYVMVDVPPYSEKLEQQLRRMMGPNSSLKAILITCRDNIHYDNAPGVFTIRRADLMKWEKAFPDVAVVAYRMDIPRDCRDSVTQRLDGYGPWAMQDSSVEARKNETFIETGIPLTYNEWDPDIAMDILEGRRKPPGEEKGGTAEEDDDDNIIDLNANGEYTPESIRSKEEGKQILALYTPGRTYGSMSYIFPELELCACGYTLPLEDNRKESWGVESVAGPALDARGFVTTNKAGISKQIESGRKLVNEYSDRFRIVLPCRSDPFYLQEDAEDRRKTLLEVLAQYEKLGRIYEQLGITGSSELE</sequence>
<dbReference type="Proteomes" id="UP000693970">
    <property type="component" value="Unassembled WGS sequence"/>
</dbReference>
<organism evidence="2 3">
    <name type="scientific">Nitzschia inconspicua</name>
    <dbReference type="NCBI Taxonomy" id="303405"/>
    <lineage>
        <taxon>Eukaryota</taxon>
        <taxon>Sar</taxon>
        <taxon>Stramenopiles</taxon>
        <taxon>Ochrophyta</taxon>
        <taxon>Bacillariophyta</taxon>
        <taxon>Bacillariophyceae</taxon>
        <taxon>Bacillariophycidae</taxon>
        <taxon>Bacillariales</taxon>
        <taxon>Bacillariaceae</taxon>
        <taxon>Nitzschia</taxon>
    </lineage>
</organism>
<feature type="region of interest" description="Disordered" evidence="1">
    <location>
        <begin position="47"/>
        <end position="122"/>
    </location>
</feature>
<protein>
    <submittedName>
        <fullName evidence="2">Uncharacterized protein</fullName>
    </submittedName>
</protein>
<reference evidence="2" key="1">
    <citation type="journal article" date="2021" name="Sci. Rep.">
        <title>Diploid genomic architecture of Nitzschia inconspicua, an elite biomass production diatom.</title>
        <authorList>
            <person name="Oliver A."/>
            <person name="Podell S."/>
            <person name="Pinowska A."/>
            <person name="Traller J.C."/>
            <person name="Smith S.R."/>
            <person name="McClure R."/>
            <person name="Beliaev A."/>
            <person name="Bohutskyi P."/>
            <person name="Hill E.A."/>
            <person name="Rabines A."/>
            <person name="Zheng H."/>
            <person name="Allen L.Z."/>
            <person name="Kuo A."/>
            <person name="Grigoriev I.V."/>
            <person name="Allen A.E."/>
            <person name="Hazlebeck D."/>
            <person name="Allen E.E."/>
        </authorList>
    </citation>
    <scope>NUCLEOTIDE SEQUENCE</scope>
    <source>
        <strain evidence="2">Hildebrandi</strain>
    </source>
</reference>
<evidence type="ECO:0000256" key="1">
    <source>
        <dbReference type="SAM" id="MobiDB-lite"/>
    </source>
</evidence>
<comment type="caution">
    <text evidence="2">The sequence shown here is derived from an EMBL/GenBank/DDBJ whole genome shotgun (WGS) entry which is preliminary data.</text>
</comment>
<feature type="region of interest" description="Disordered" evidence="1">
    <location>
        <begin position="344"/>
        <end position="367"/>
    </location>
</feature>
<reference evidence="2" key="2">
    <citation type="submission" date="2021-04" db="EMBL/GenBank/DDBJ databases">
        <authorList>
            <person name="Podell S."/>
        </authorList>
    </citation>
    <scope>NUCLEOTIDE SEQUENCE</scope>
    <source>
        <strain evidence="2">Hildebrandi</strain>
    </source>
</reference>
<evidence type="ECO:0000313" key="2">
    <source>
        <dbReference type="EMBL" id="KAG7369910.1"/>
    </source>
</evidence>
<dbReference type="AlphaFoldDB" id="A0A9K3Q4B8"/>